<accession>A0A0D3J8P4</accession>
<protein>
    <submittedName>
        <fullName evidence="1">Uncharacterized protein</fullName>
    </submittedName>
</protein>
<dbReference type="PaxDb" id="2903-EOD19879"/>
<evidence type="ECO:0000313" key="1">
    <source>
        <dbReference type="EnsemblProtists" id="EOD19879"/>
    </source>
</evidence>
<reference evidence="1" key="2">
    <citation type="submission" date="2024-10" db="UniProtKB">
        <authorList>
            <consortium name="EnsemblProtists"/>
        </authorList>
    </citation>
    <scope>IDENTIFICATION</scope>
</reference>
<evidence type="ECO:0000313" key="2">
    <source>
        <dbReference type="Proteomes" id="UP000013827"/>
    </source>
</evidence>
<dbReference type="Proteomes" id="UP000013827">
    <property type="component" value="Unassembled WGS sequence"/>
</dbReference>
<proteinExistence type="predicted"/>
<dbReference type="KEGG" id="ehx:EMIHUDRAFT_255560"/>
<name>A0A0D3J8P4_EMIH1</name>
<dbReference type="HOGENOM" id="CLU_2854371_0_0_1"/>
<sequence length="65" mass="7115">MAAAAARKLPFTGTMQTIGAAARSSMRPIAGLSGFLAYYRGRCGGHTVTMFVFVDQLRLLYRQMQ</sequence>
<keyword evidence="2" id="KW-1185">Reference proteome</keyword>
<organism evidence="1 2">
    <name type="scientific">Emiliania huxleyi (strain CCMP1516)</name>
    <dbReference type="NCBI Taxonomy" id="280463"/>
    <lineage>
        <taxon>Eukaryota</taxon>
        <taxon>Haptista</taxon>
        <taxon>Haptophyta</taxon>
        <taxon>Prymnesiophyceae</taxon>
        <taxon>Isochrysidales</taxon>
        <taxon>Noelaerhabdaceae</taxon>
        <taxon>Emiliania</taxon>
    </lineage>
</organism>
<dbReference type="GeneID" id="17265426"/>
<dbReference type="EnsemblProtists" id="EOD19879">
    <property type="protein sequence ID" value="EOD19879"/>
    <property type="gene ID" value="EMIHUDRAFT_255560"/>
</dbReference>
<dbReference type="AlphaFoldDB" id="A0A0D3J8P4"/>
<dbReference type="RefSeq" id="XP_005772308.1">
    <property type="nucleotide sequence ID" value="XM_005772251.1"/>
</dbReference>
<reference evidence="2" key="1">
    <citation type="journal article" date="2013" name="Nature">
        <title>Pan genome of the phytoplankton Emiliania underpins its global distribution.</title>
        <authorList>
            <person name="Read B.A."/>
            <person name="Kegel J."/>
            <person name="Klute M.J."/>
            <person name="Kuo A."/>
            <person name="Lefebvre S.C."/>
            <person name="Maumus F."/>
            <person name="Mayer C."/>
            <person name="Miller J."/>
            <person name="Monier A."/>
            <person name="Salamov A."/>
            <person name="Young J."/>
            <person name="Aguilar M."/>
            <person name="Claverie J.M."/>
            <person name="Frickenhaus S."/>
            <person name="Gonzalez K."/>
            <person name="Herman E.K."/>
            <person name="Lin Y.C."/>
            <person name="Napier J."/>
            <person name="Ogata H."/>
            <person name="Sarno A.F."/>
            <person name="Shmutz J."/>
            <person name="Schroeder D."/>
            <person name="de Vargas C."/>
            <person name="Verret F."/>
            <person name="von Dassow P."/>
            <person name="Valentin K."/>
            <person name="Van de Peer Y."/>
            <person name="Wheeler G."/>
            <person name="Dacks J.B."/>
            <person name="Delwiche C.F."/>
            <person name="Dyhrman S.T."/>
            <person name="Glockner G."/>
            <person name="John U."/>
            <person name="Richards T."/>
            <person name="Worden A.Z."/>
            <person name="Zhang X."/>
            <person name="Grigoriev I.V."/>
            <person name="Allen A.E."/>
            <person name="Bidle K."/>
            <person name="Borodovsky M."/>
            <person name="Bowler C."/>
            <person name="Brownlee C."/>
            <person name="Cock J.M."/>
            <person name="Elias M."/>
            <person name="Gladyshev V.N."/>
            <person name="Groth M."/>
            <person name="Guda C."/>
            <person name="Hadaegh A."/>
            <person name="Iglesias-Rodriguez M.D."/>
            <person name="Jenkins J."/>
            <person name="Jones B.M."/>
            <person name="Lawson T."/>
            <person name="Leese F."/>
            <person name="Lindquist E."/>
            <person name="Lobanov A."/>
            <person name="Lomsadze A."/>
            <person name="Malik S.B."/>
            <person name="Marsh M.E."/>
            <person name="Mackinder L."/>
            <person name="Mock T."/>
            <person name="Mueller-Roeber B."/>
            <person name="Pagarete A."/>
            <person name="Parker M."/>
            <person name="Probert I."/>
            <person name="Quesneville H."/>
            <person name="Raines C."/>
            <person name="Rensing S.A."/>
            <person name="Riano-Pachon D.M."/>
            <person name="Richier S."/>
            <person name="Rokitta S."/>
            <person name="Shiraiwa Y."/>
            <person name="Soanes D.M."/>
            <person name="van der Giezen M."/>
            <person name="Wahlund T.M."/>
            <person name="Williams B."/>
            <person name="Wilson W."/>
            <person name="Wolfe G."/>
            <person name="Wurch L.L."/>
        </authorList>
    </citation>
    <scope>NUCLEOTIDE SEQUENCE</scope>
</reference>